<evidence type="ECO:0000256" key="1">
    <source>
        <dbReference type="ARBA" id="ARBA00004123"/>
    </source>
</evidence>
<dbReference type="PROSITE" id="PS50888">
    <property type="entry name" value="BHLH"/>
    <property type="match status" value="1"/>
</dbReference>
<dbReference type="InterPro" id="IPR051358">
    <property type="entry name" value="TF_AMS/ICE1/BHLH6-like"/>
</dbReference>
<feature type="compositionally biased region" description="Basic and acidic residues" evidence="5">
    <location>
        <begin position="146"/>
        <end position="155"/>
    </location>
</feature>
<name>A0ABD1VKS9_9LAMI</name>
<evidence type="ECO:0000313" key="7">
    <source>
        <dbReference type="EMBL" id="KAL2537817.1"/>
    </source>
</evidence>
<dbReference type="SUPFAM" id="SSF47459">
    <property type="entry name" value="HLH, helix-loop-helix DNA-binding domain"/>
    <property type="match status" value="1"/>
</dbReference>
<keyword evidence="2" id="KW-0805">Transcription regulation</keyword>
<feature type="domain" description="BHLH" evidence="6">
    <location>
        <begin position="85"/>
        <end position="134"/>
    </location>
</feature>
<dbReference type="Proteomes" id="UP001604277">
    <property type="component" value="Unassembled WGS sequence"/>
</dbReference>
<dbReference type="Gene3D" id="4.10.280.10">
    <property type="entry name" value="Helix-loop-helix DNA-binding domain"/>
    <property type="match status" value="1"/>
</dbReference>
<evidence type="ECO:0000256" key="2">
    <source>
        <dbReference type="ARBA" id="ARBA00023015"/>
    </source>
</evidence>
<evidence type="ECO:0000256" key="4">
    <source>
        <dbReference type="ARBA" id="ARBA00023242"/>
    </source>
</evidence>
<dbReference type="EMBL" id="JBFOLJ010000005">
    <property type="protein sequence ID" value="KAL2537817.1"/>
    <property type="molecule type" value="Genomic_DNA"/>
</dbReference>
<keyword evidence="3" id="KW-0804">Transcription</keyword>
<evidence type="ECO:0000313" key="8">
    <source>
        <dbReference type="Proteomes" id="UP001604277"/>
    </source>
</evidence>
<feature type="region of interest" description="Disordered" evidence="5">
    <location>
        <begin position="146"/>
        <end position="218"/>
    </location>
</feature>
<dbReference type="GO" id="GO:0080090">
    <property type="term" value="P:regulation of primary metabolic process"/>
    <property type="evidence" value="ECO:0007669"/>
    <property type="project" value="UniProtKB-ARBA"/>
</dbReference>
<comment type="caution">
    <text evidence="7">The sequence shown here is derived from an EMBL/GenBank/DDBJ whole genome shotgun (WGS) entry which is preliminary data.</text>
</comment>
<protein>
    <submittedName>
        <fullName evidence="7">Transcription factor ABORTED MICROSPORES</fullName>
    </submittedName>
</protein>
<feature type="compositionally biased region" description="Polar residues" evidence="5">
    <location>
        <begin position="156"/>
        <end position="175"/>
    </location>
</feature>
<dbReference type="CDD" id="cd11443">
    <property type="entry name" value="bHLH_AtAMS_like"/>
    <property type="match status" value="1"/>
</dbReference>
<sequence length="424" mass="48154">MSNSWQHISNTAETIDKNMFFEGTYESNAFVTSVENELIHETEPTGTIEDQLNEDLLAQDNNRSENSDLNDDEDDAKYRRRTGKGPQSKNLKAERRRRKKLNDRLYALRALVPKISKLDRASILGDAIEYVKDLQNEVKDLQIELEQHSDNEDTSKSGTNSHMKNGQPGNIQQSGMKRGPNREHTNFSNGFHKGSTGYTGIDVSKQNNESENGKGKVQQMEPQVEVFRLDGNEFFVKVFCEHKHGGFARLMEALYSLGFEMTNVNATRHTCLVSNIFKVEKRDSEIVEADYVRESLLELMRNPSGEWPEIASTSENCNITEDDHRHHHAVLHSPEFFGLLVYQIVRASPVKSNNFLLCSAIETANKLVESSNSRVSILSDNVKDLEKIVTRRNSAITAANDIQGLISDFNHRSNARLRRSFFVT</sequence>
<dbReference type="GO" id="GO:0005634">
    <property type="term" value="C:nucleus"/>
    <property type="evidence" value="ECO:0007669"/>
    <property type="project" value="UniProtKB-SubCell"/>
</dbReference>
<dbReference type="InterPro" id="IPR011598">
    <property type="entry name" value="bHLH_dom"/>
</dbReference>
<reference evidence="8" key="1">
    <citation type="submission" date="2024-07" db="EMBL/GenBank/DDBJ databases">
        <title>Two chromosome-level genome assemblies of Korean endemic species Abeliophyllum distichum and Forsythia ovata (Oleaceae).</title>
        <authorList>
            <person name="Jang H."/>
        </authorList>
    </citation>
    <scope>NUCLEOTIDE SEQUENCE [LARGE SCALE GENOMIC DNA]</scope>
</reference>
<dbReference type="Pfam" id="PF22754">
    <property type="entry name" value="bHLH-TF_ACT-like_plant"/>
    <property type="match status" value="1"/>
</dbReference>
<dbReference type="PANTHER" id="PTHR31945">
    <property type="entry name" value="TRANSCRIPTION FACTOR SCREAM2-RELATED"/>
    <property type="match status" value="1"/>
</dbReference>
<organism evidence="7 8">
    <name type="scientific">Forsythia ovata</name>
    <dbReference type="NCBI Taxonomy" id="205694"/>
    <lineage>
        <taxon>Eukaryota</taxon>
        <taxon>Viridiplantae</taxon>
        <taxon>Streptophyta</taxon>
        <taxon>Embryophyta</taxon>
        <taxon>Tracheophyta</taxon>
        <taxon>Spermatophyta</taxon>
        <taxon>Magnoliopsida</taxon>
        <taxon>eudicotyledons</taxon>
        <taxon>Gunneridae</taxon>
        <taxon>Pentapetalae</taxon>
        <taxon>asterids</taxon>
        <taxon>lamiids</taxon>
        <taxon>Lamiales</taxon>
        <taxon>Oleaceae</taxon>
        <taxon>Forsythieae</taxon>
        <taxon>Forsythia</taxon>
    </lineage>
</organism>
<evidence type="ECO:0000259" key="6">
    <source>
        <dbReference type="PROSITE" id="PS50888"/>
    </source>
</evidence>
<dbReference type="InterPro" id="IPR036638">
    <property type="entry name" value="HLH_DNA-bd_sf"/>
</dbReference>
<keyword evidence="8" id="KW-1185">Reference proteome</keyword>
<evidence type="ECO:0000256" key="3">
    <source>
        <dbReference type="ARBA" id="ARBA00023163"/>
    </source>
</evidence>
<dbReference type="Pfam" id="PF00010">
    <property type="entry name" value="HLH"/>
    <property type="match status" value="1"/>
</dbReference>
<evidence type="ECO:0000256" key="5">
    <source>
        <dbReference type="SAM" id="MobiDB-lite"/>
    </source>
</evidence>
<accession>A0ABD1VKS9</accession>
<keyword evidence="4" id="KW-0539">Nucleus</keyword>
<gene>
    <name evidence="7" type="ORF">Fot_19208</name>
</gene>
<dbReference type="AlphaFoldDB" id="A0ABD1VKS9"/>
<dbReference type="SMART" id="SM00353">
    <property type="entry name" value="HLH"/>
    <property type="match status" value="1"/>
</dbReference>
<dbReference type="InterPro" id="IPR054502">
    <property type="entry name" value="bHLH-TF_ACT-like_plant"/>
</dbReference>
<feature type="region of interest" description="Disordered" evidence="5">
    <location>
        <begin position="60"/>
        <end position="98"/>
    </location>
</feature>
<proteinExistence type="predicted"/>
<comment type="subcellular location">
    <subcellularLocation>
        <location evidence="1">Nucleus</location>
    </subcellularLocation>
</comment>
<dbReference type="PANTHER" id="PTHR31945:SF11">
    <property type="entry name" value="TRANSCRIPTION FACTOR ABORTED MICROSPORES"/>
    <property type="match status" value="1"/>
</dbReference>